<sequence length="151" mass="16826">MPQSADRQEIRIRITGTDNPHQDIEDLKAWLEREPWLRHQPHDWTVRPGPADAAHVAARETRPSKGGAEELKRVLIAPGTDLLTDDEVVICRPQEPWELEQRLDAVAQEARGLLLVHFSGHGWVGSDDGDLQLMVGVSATRPATRPSPGRT</sequence>
<dbReference type="Proteomes" id="UP000830115">
    <property type="component" value="Chromosome"/>
</dbReference>
<protein>
    <recommendedName>
        <fullName evidence="3">CHAT domain-containing protein</fullName>
    </recommendedName>
</protein>
<evidence type="ECO:0008006" key="3">
    <source>
        <dbReference type="Google" id="ProtNLM"/>
    </source>
</evidence>
<evidence type="ECO:0000313" key="1">
    <source>
        <dbReference type="EMBL" id="UQA96166.1"/>
    </source>
</evidence>
<name>A0ABY4MIL6_9ACTN</name>
<keyword evidence="2" id="KW-1185">Reference proteome</keyword>
<proteinExistence type="predicted"/>
<reference evidence="1" key="1">
    <citation type="submission" date="2021-10" db="EMBL/GenBank/DDBJ databases">
        <title>Streptomyces nigrumlapis sp.nov.,an antimicrobial producing actinobacterium isolated from Black Gobi rocks.</title>
        <authorList>
            <person name="Wen Y."/>
            <person name="Zhang W."/>
            <person name="Liu X.G."/>
        </authorList>
    </citation>
    <scope>NUCLEOTIDE SEQUENCE</scope>
    <source>
        <strain evidence="1">ST13-2-2</strain>
    </source>
</reference>
<gene>
    <name evidence="1" type="ORF">K9S39_33665</name>
</gene>
<organism evidence="1 2">
    <name type="scientific">Streptomyces halobius</name>
    <dbReference type="NCBI Taxonomy" id="2879846"/>
    <lineage>
        <taxon>Bacteria</taxon>
        <taxon>Bacillati</taxon>
        <taxon>Actinomycetota</taxon>
        <taxon>Actinomycetes</taxon>
        <taxon>Kitasatosporales</taxon>
        <taxon>Streptomycetaceae</taxon>
        <taxon>Streptomyces</taxon>
    </lineage>
</organism>
<dbReference type="EMBL" id="CP086322">
    <property type="protein sequence ID" value="UQA96166.1"/>
    <property type="molecule type" value="Genomic_DNA"/>
</dbReference>
<dbReference type="RefSeq" id="WP_248867069.1">
    <property type="nucleotide sequence ID" value="NZ_CP086322.1"/>
</dbReference>
<accession>A0ABY4MIL6</accession>
<evidence type="ECO:0000313" key="2">
    <source>
        <dbReference type="Proteomes" id="UP000830115"/>
    </source>
</evidence>